<feature type="domain" description="Thioredoxin" evidence="2">
    <location>
        <begin position="66"/>
        <end position="260"/>
    </location>
</feature>
<dbReference type="FunCoup" id="A9WI70">
    <property type="interactions" value="5"/>
</dbReference>
<dbReference type="PATRIC" id="fig|324602.8.peg.3573"/>
<dbReference type="AlphaFoldDB" id="A9WI70"/>
<dbReference type="Pfam" id="PF13462">
    <property type="entry name" value="Thioredoxin_4"/>
    <property type="match status" value="1"/>
</dbReference>
<sequence>MKYVPVYYLHDKIMRFSLLLILVFVVTGCGSAVPPVPTRSAVELRQTQVALQGLPTVPPAPTELSRPTPTPAPPVDLVELLKLTDDDPRAMGDPNAPVLMIEFTDYECPFCARFVSESRPRIVREFVETGVVRLVVRDFPLTSIHPSALLAAGVAHCAAAQGQFWPVYEMLFQTHNVEWGGVPNRDRDVLIELAGKLGVDTAQLRACLDDPATEATIIAEVETATRLGINSTPNFIINGRIVRGAFPFESFASLIRRLAELP</sequence>
<keyword evidence="4" id="KW-1185">Reference proteome</keyword>
<dbReference type="InterPro" id="IPR012336">
    <property type="entry name" value="Thioredoxin-like_fold"/>
</dbReference>
<dbReference type="eggNOG" id="COG1651">
    <property type="taxonomic scope" value="Bacteria"/>
</dbReference>
<dbReference type="Proteomes" id="UP000002008">
    <property type="component" value="Chromosome"/>
</dbReference>
<dbReference type="PANTHER" id="PTHR13887:SF56">
    <property type="entry name" value="THIOREDOXIN-LIKE REDUCTASE RV2466C"/>
    <property type="match status" value="1"/>
</dbReference>
<evidence type="ECO:0000259" key="2">
    <source>
        <dbReference type="PROSITE" id="PS51352"/>
    </source>
</evidence>
<accession>A9WI70</accession>
<dbReference type="EMBL" id="CP000909">
    <property type="protein sequence ID" value="ABY36362.1"/>
    <property type="molecule type" value="Genomic_DNA"/>
</dbReference>
<name>A9WI70_CHLAA</name>
<dbReference type="KEGG" id="cau:Caur_3166"/>
<comment type="similarity">
    <text evidence="1">Belongs to the thioredoxin family. DsbA subfamily.</text>
</comment>
<dbReference type="HOGENOM" id="CLU_000288_47_1_0"/>
<dbReference type="InParanoid" id="A9WI70"/>
<evidence type="ECO:0000313" key="4">
    <source>
        <dbReference type="Proteomes" id="UP000002008"/>
    </source>
</evidence>
<dbReference type="STRING" id="324602.Caur_3166"/>
<dbReference type="PROSITE" id="PS51257">
    <property type="entry name" value="PROKAR_LIPOPROTEIN"/>
    <property type="match status" value="1"/>
</dbReference>
<proteinExistence type="inferred from homology"/>
<evidence type="ECO:0000256" key="1">
    <source>
        <dbReference type="ARBA" id="ARBA00005791"/>
    </source>
</evidence>
<dbReference type="RefSeq" id="WP_012259015.1">
    <property type="nucleotide sequence ID" value="NC_010175.1"/>
</dbReference>
<dbReference type="Gene3D" id="3.40.30.10">
    <property type="entry name" value="Glutaredoxin"/>
    <property type="match status" value="1"/>
</dbReference>
<dbReference type="EnsemblBacteria" id="ABY36362">
    <property type="protein sequence ID" value="ABY36362"/>
    <property type="gene ID" value="Caur_3166"/>
</dbReference>
<dbReference type="PANTHER" id="PTHR13887">
    <property type="entry name" value="GLUTATHIONE S-TRANSFERASE KAPPA"/>
    <property type="match status" value="1"/>
</dbReference>
<dbReference type="SUPFAM" id="SSF52833">
    <property type="entry name" value="Thioredoxin-like"/>
    <property type="match status" value="1"/>
</dbReference>
<organism evidence="3 4">
    <name type="scientific">Chloroflexus aurantiacus (strain ATCC 29366 / DSM 635 / J-10-fl)</name>
    <dbReference type="NCBI Taxonomy" id="324602"/>
    <lineage>
        <taxon>Bacteria</taxon>
        <taxon>Bacillati</taxon>
        <taxon>Chloroflexota</taxon>
        <taxon>Chloroflexia</taxon>
        <taxon>Chloroflexales</taxon>
        <taxon>Chloroflexineae</taxon>
        <taxon>Chloroflexaceae</taxon>
        <taxon>Chloroflexus</taxon>
    </lineage>
</organism>
<protein>
    <submittedName>
        <fullName evidence="3">DSBA oxidoreductase</fullName>
    </submittedName>
</protein>
<dbReference type="PROSITE" id="PS51352">
    <property type="entry name" value="THIOREDOXIN_2"/>
    <property type="match status" value="1"/>
</dbReference>
<gene>
    <name evidence="3" type="ordered locus">Caur_3166</name>
</gene>
<dbReference type="InterPro" id="IPR013766">
    <property type="entry name" value="Thioredoxin_domain"/>
</dbReference>
<evidence type="ECO:0000313" key="3">
    <source>
        <dbReference type="EMBL" id="ABY36362.1"/>
    </source>
</evidence>
<reference evidence="4" key="1">
    <citation type="journal article" date="2011" name="BMC Genomics">
        <title>Complete genome sequence of the filamentous anoxygenic phototrophic bacterium Chloroflexus aurantiacus.</title>
        <authorList>
            <person name="Tang K.H."/>
            <person name="Barry K."/>
            <person name="Chertkov O."/>
            <person name="Dalin E."/>
            <person name="Han C.S."/>
            <person name="Hauser L.J."/>
            <person name="Honchak B.M."/>
            <person name="Karbach L.E."/>
            <person name="Land M.L."/>
            <person name="Lapidus A."/>
            <person name="Larimer F.W."/>
            <person name="Mikhailova N."/>
            <person name="Pitluck S."/>
            <person name="Pierson B.K."/>
            <person name="Blankenship R.E."/>
        </authorList>
    </citation>
    <scope>NUCLEOTIDE SEQUENCE [LARGE SCALE GENOMIC DNA]</scope>
    <source>
        <strain evidence="4">ATCC 29366 / DSM 635 / J-10-fl</strain>
    </source>
</reference>
<dbReference type="InterPro" id="IPR036249">
    <property type="entry name" value="Thioredoxin-like_sf"/>
</dbReference>